<protein>
    <recommendedName>
        <fullName evidence="4">Protein PAL1</fullName>
    </recommendedName>
</protein>
<evidence type="ECO:0000256" key="1">
    <source>
        <dbReference type="SAM" id="MobiDB-lite"/>
    </source>
</evidence>
<dbReference type="GO" id="GO:0005737">
    <property type="term" value="C:cytoplasm"/>
    <property type="evidence" value="ECO:0007669"/>
    <property type="project" value="TreeGrafter"/>
</dbReference>
<dbReference type="Pfam" id="PF08316">
    <property type="entry name" value="Pal1"/>
    <property type="match status" value="1"/>
</dbReference>
<feature type="compositionally biased region" description="Basic and acidic residues" evidence="1">
    <location>
        <begin position="164"/>
        <end position="178"/>
    </location>
</feature>
<feature type="compositionally biased region" description="Polar residues" evidence="1">
    <location>
        <begin position="69"/>
        <end position="81"/>
    </location>
</feature>
<evidence type="ECO:0000313" key="2">
    <source>
        <dbReference type="EMBL" id="KAK2601063.1"/>
    </source>
</evidence>
<feature type="compositionally biased region" description="Basic and acidic residues" evidence="1">
    <location>
        <begin position="525"/>
        <end position="538"/>
    </location>
</feature>
<gene>
    <name evidence="2" type="ORF">N8I77_010537</name>
</gene>
<evidence type="ECO:0008006" key="4">
    <source>
        <dbReference type="Google" id="ProtNLM"/>
    </source>
</evidence>
<dbReference type="Proteomes" id="UP001265746">
    <property type="component" value="Unassembled WGS sequence"/>
</dbReference>
<organism evidence="2 3">
    <name type="scientific">Phomopsis amygdali</name>
    <name type="common">Fusicoccum amygdali</name>
    <dbReference type="NCBI Taxonomy" id="1214568"/>
    <lineage>
        <taxon>Eukaryota</taxon>
        <taxon>Fungi</taxon>
        <taxon>Dikarya</taxon>
        <taxon>Ascomycota</taxon>
        <taxon>Pezizomycotina</taxon>
        <taxon>Sordariomycetes</taxon>
        <taxon>Sordariomycetidae</taxon>
        <taxon>Diaporthales</taxon>
        <taxon>Diaporthaceae</taxon>
        <taxon>Diaporthe</taxon>
    </lineage>
</organism>
<dbReference type="PANTHER" id="PTHR28307:SF2">
    <property type="entry name" value="PROTEIN PAL1"/>
    <property type="match status" value="1"/>
</dbReference>
<keyword evidence="3" id="KW-1185">Reference proteome</keyword>
<dbReference type="AlphaFoldDB" id="A0AAD9W1Y1"/>
<dbReference type="InterPro" id="IPR013226">
    <property type="entry name" value="Pal1"/>
</dbReference>
<name>A0AAD9W1Y1_PHOAM</name>
<sequence length="567" mass="61742">MCGIICAELTGETTRINPLPLFEPPKKWLLPNRIPEVSNETLPRDSDLPSTCPSQKEHQIWHLPDQPSPGLTLSLASNNPFRNRAGSPLPKSPSSPFDDPAPQPQSSSSRPLSNNPFLDPTKNQNQSQNQILIPDLDTPTDKMADKNRPASPTIEDMFAGITIDTKDTKDTKDKKPDPPQRPPPMNRPGGPKGENMPPPGRRGPPPNHRPSRSQEEALRARRQRSTGDGPNSPPRRVGPGSGRGRRNSESSVSEKPVLTEEEKKAREKRRREREERKRREGRDRPPRSHRDMDLIDKLDATSIYGTGLFHHAGPYDAVIASRNKAASGRAPMAAFAKDSANMSIGGSGPLQSRADHSTFMGNGTEEAFTDYATSISGAPPKNNMALFDPHRRASVIHGDETVGLGTSTFLEGTPAARAAVQKAEQESAMQNQENGLARKKSLAQRIRGINRPPRGEFGPSGRLTNPDGVYRDHATSASMSSGRNETNPFFAEYEPSKDGEEQITVRKMSQAGPGSPSSPPLPGTLERRSTTDGHEQQPKKGGGGLLTRMKSLKGGPRSRPVDRDTAA</sequence>
<accession>A0AAD9W1Y1</accession>
<feature type="compositionally biased region" description="Basic and acidic residues" evidence="1">
    <location>
        <begin position="272"/>
        <end position="294"/>
    </location>
</feature>
<feature type="compositionally biased region" description="Pro residues" evidence="1">
    <location>
        <begin position="196"/>
        <end position="208"/>
    </location>
</feature>
<feature type="compositionally biased region" description="Polar residues" evidence="1">
    <location>
        <begin position="475"/>
        <end position="487"/>
    </location>
</feature>
<evidence type="ECO:0000313" key="3">
    <source>
        <dbReference type="Proteomes" id="UP001265746"/>
    </source>
</evidence>
<reference evidence="2" key="1">
    <citation type="submission" date="2023-06" db="EMBL/GenBank/DDBJ databases">
        <authorList>
            <person name="Noh H."/>
        </authorList>
    </citation>
    <scope>NUCLEOTIDE SEQUENCE</scope>
    <source>
        <strain evidence="2">DUCC20226</strain>
    </source>
</reference>
<dbReference type="EMBL" id="JAUJFL010000006">
    <property type="protein sequence ID" value="KAK2601063.1"/>
    <property type="molecule type" value="Genomic_DNA"/>
</dbReference>
<feature type="compositionally biased region" description="Basic and acidic residues" evidence="1">
    <location>
        <begin position="494"/>
        <end position="504"/>
    </location>
</feature>
<feature type="compositionally biased region" description="Low complexity" evidence="1">
    <location>
        <begin position="87"/>
        <end position="117"/>
    </location>
</feature>
<feature type="region of interest" description="Disordered" evidence="1">
    <location>
        <begin position="426"/>
        <end position="567"/>
    </location>
</feature>
<feature type="compositionally biased region" description="Basic and acidic residues" evidence="1">
    <location>
        <begin position="139"/>
        <end position="148"/>
    </location>
</feature>
<proteinExistence type="predicted"/>
<dbReference type="PANTHER" id="PTHR28307">
    <property type="entry name" value="PROTEIN PAL1"/>
    <property type="match status" value="1"/>
</dbReference>
<comment type="caution">
    <text evidence="2">The sequence shown here is derived from an EMBL/GenBank/DDBJ whole genome shotgun (WGS) entry which is preliminary data.</text>
</comment>
<feature type="region of interest" description="Disordered" evidence="1">
    <location>
        <begin position="37"/>
        <end position="294"/>
    </location>
</feature>
<feature type="compositionally biased region" description="Polar residues" evidence="1">
    <location>
        <begin position="121"/>
        <end position="131"/>
    </location>
</feature>